<name>A0A382MD38_9ZZZZ</name>
<proteinExistence type="predicted"/>
<dbReference type="AlphaFoldDB" id="A0A382MD38"/>
<organism evidence="1">
    <name type="scientific">marine metagenome</name>
    <dbReference type="NCBI Taxonomy" id="408172"/>
    <lineage>
        <taxon>unclassified sequences</taxon>
        <taxon>metagenomes</taxon>
        <taxon>ecological metagenomes</taxon>
    </lineage>
</organism>
<dbReference type="EMBL" id="UINC01092811">
    <property type="protein sequence ID" value="SVC46716.1"/>
    <property type="molecule type" value="Genomic_DNA"/>
</dbReference>
<gene>
    <name evidence="1" type="ORF">METZ01_LOCUS299570</name>
</gene>
<accession>A0A382MD38</accession>
<protein>
    <submittedName>
        <fullName evidence="1">Uncharacterized protein</fullName>
    </submittedName>
</protein>
<sequence length="60" mass="6432">MALETLQIQLGDRKHTFTYPQAEDGTILSVLEARDYPLAKARLSGDSPVIIDIGSNCGAA</sequence>
<feature type="non-terminal residue" evidence="1">
    <location>
        <position position="60"/>
    </location>
</feature>
<reference evidence="1" key="1">
    <citation type="submission" date="2018-05" db="EMBL/GenBank/DDBJ databases">
        <authorList>
            <person name="Lanie J.A."/>
            <person name="Ng W.-L."/>
            <person name="Kazmierczak K.M."/>
            <person name="Andrzejewski T.M."/>
            <person name="Davidsen T.M."/>
            <person name="Wayne K.J."/>
            <person name="Tettelin H."/>
            <person name="Glass J.I."/>
            <person name="Rusch D."/>
            <person name="Podicherti R."/>
            <person name="Tsui H.-C.T."/>
            <person name="Winkler M.E."/>
        </authorList>
    </citation>
    <scope>NUCLEOTIDE SEQUENCE</scope>
</reference>
<evidence type="ECO:0000313" key="1">
    <source>
        <dbReference type="EMBL" id="SVC46716.1"/>
    </source>
</evidence>